<accession>A0ABT1WKC4</accession>
<sequence>MINCLLAYLLGSIPSGVWVGQYFYQTDIRQMGSGNMGTTNTFRVLGPKAGTIVLFMDLAKGAIPVLIATYLLPTFPFSPLFVGAFAVLGHTFPIFAQFRGGKAVATFSGVMLAYIPLVVLVCLVIFLVTLYLTRMVSLTSMVTISIGVLLTLFYQDWFLTTISLVADLFIIYRHRSNIKRILDGTESKVTFPWEKKQDTK</sequence>
<evidence type="ECO:0000256" key="5">
    <source>
        <dbReference type="ARBA" id="ARBA00022989"/>
    </source>
</evidence>
<dbReference type="PANTHER" id="PTHR30309:SF0">
    <property type="entry name" value="GLYCEROL-3-PHOSPHATE ACYLTRANSFERASE-RELATED"/>
    <property type="match status" value="1"/>
</dbReference>
<keyword evidence="9 10" id="KW-1208">Phospholipid metabolism</keyword>
<evidence type="ECO:0000256" key="6">
    <source>
        <dbReference type="ARBA" id="ARBA00023098"/>
    </source>
</evidence>
<evidence type="ECO:0000256" key="2">
    <source>
        <dbReference type="ARBA" id="ARBA00022516"/>
    </source>
</evidence>
<keyword evidence="7 10" id="KW-0472">Membrane</keyword>
<dbReference type="GO" id="GO:0004366">
    <property type="term" value="F:glycerol-3-phosphate O-acyltransferase activity"/>
    <property type="evidence" value="ECO:0007669"/>
    <property type="project" value="UniProtKB-EC"/>
</dbReference>
<feature type="transmembrane region" description="Helical" evidence="10">
    <location>
        <begin position="6"/>
        <end position="24"/>
    </location>
</feature>
<reference evidence="11" key="2">
    <citation type="journal article" date="2023" name="Curr. Microbiol.">
        <title>Granulicatella seriolae sp. nov., a Novel Facultative Anaerobe Isolated from Yellowtail Marine Fish.</title>
        <authorList>
            <person name="Lee M."/>
            <person name="Choi Y.J."/>
            <person name="Farooq A."/>
            <person name="Jeong J.B."/>
            <person name="Jung M.Y."/>
        </authorList>
    </citation>
    <scope>NUCLEOTIDE SEQUENCE</scope>
    <source>
        <strain evidence="11">S8</strain>
    </source>
</reference>
<feature type="transmembrane region" description="Helical" evidence="10">
    <location>
        <begin position="110"/>
        <end position="132"/>
    </location>
</feature>
<evidence type="ECO:0000256" key="1">
    <source>
        <dbReference type="ARBA" id="ARBA00022475"/>
    </source>
</evidence>
<dbReference type="RefSeq" id="WP_256944464.1">
    <property type="nucleotide sequence ID" value="NZ_JANHNZ010000001.1"/>
</dbReference>
<dbReference type="SMART" id="SM01207">
    <property type="entry name" value="G3P_acyltransf"/>
    <property type="match status" value="1"/>
</dbReference>
<organism evidence="11 12">
    <name type="scientific">Granulicatella seriolae</name>
    <dbReference type="NCBI Taxonomy" id="2967226"/>
    <lineage>
        <taxon>Bacteria</taxon>
        <taxon>Bacillati</taxon>
        <taxon>Bacillota</taxon>
        <taxon>Bacilli</taxon>
        <taxon>Lactobacillales</taxon>
        <taxon>Carnobacteriaceae</taxon>
        <taxon>Granulicatella</taxon>
    </lineage>
</organism>
<evidence type="ECO:0000256" key="7">
    <source>
        <dbReference type="ARBA" id="ARBA00023136"/>
    </source>
</evidence>
<evidence type="ECO:0000313" key="11">
    <source>
        <dbReference type="EMBL" id="MCQ9209039.1"/>
    </source>
</evidence>
<comment type="subunit">
    <text evidence="10">Probably interacts with PlsX.</text>
</comment>
<keyword evidence="4 10" id="KW-0812">Transmembrane</keyword>
<dbReference type="EC" id="2.3.1.275" evidence="10"/>
<gene>
    <name evidence="10 11" type="primary">plsY</name>
    <name evidence="11" type="ORF">NPA36_00465</name>
</gene>
<evidence type="ECO:0000256" key="10">
    <source>
        <dbReference type="HAMAP-Rule" id="MF_01043"/>
    </source>
</evidence>
<comment type="pathway">
    <text evidence="10">Lipid metabolism; phospholipid metabolism.</text>
</comment>
<keyword evidence="6 10" id="KW-0443">Lipid metabolism</keyword>
<comment type="caution">
    <text evidence="11">The sequence shown here is derived from an EMBL/GenBank/DDBJ whole genome shotgun (WGS) entry which is preliminary data.</text>
</comment>
<keyword evidence="12" id="KW-1185">Reference proteome</keyword>
<reference evidence="11" key="3">
    <citation type="journal article" date="2023" name="Microbiol. Resour. Announc.">
        <title>Draft Genome Sequence of Granulicatella sp. Strain S8, Isolated from a Marine Fish, Seriola quinqueradiata.</title>
        <authorList>
            <person name="Lee M."/>
            <person name="Farooq A."/>
            <person name="Jeong J.B."/>
            <person name="Jung M.Y."/>
        </authorList>
    </citation>
    <scope>NUCLEOTIDE SEQUENCE</scope>
    <source>
        <strain evidence="11">S8</strain>
    </source>
</reference>
<dbReference type="NCBIfam" id="TIGR00023">
    <property type="entry name" value="glycerol-3-phosphate 1-O-acyltransferase PlsY"/>
    <property type="match status" value="1"/>
</dbReference>
<evidence type="ECO:0000313" key="12">
    <source>
        <dbReference type="Proteomes" id="UP001059480"/>
    </source>
</evidence>
<keyword evidence="2 10" id="KW-0444">Lipid biosynthesis</keyword>
<dbReference type="EMBL" id="JANHNZ010000001">
    <property type="protein sequence ID" value="MCQ9209039.1"/>
    <property type="molecule type" value="Genomic_DNA"/>
</dbReference>
<evidence type="ECO:0000256" key="3">
    <source>
        <dbReference type="ARBA" id="ARBA00022679"/>
    </source>
</evidence>
<dbReference type="Pfam" id="PF02660">
    <property type="entry name" value="G3P_acyltransf"/>
    <property type="match status" value="1"/>
</dbReference>
<comment type="function">
    <text evidence="10">Catalyzes the transfer of an acyl group from acyl-phosphate (acyl-PO(4)) to glycerol-3-phosphate (G3P) to form lysophosphatidic acid (LPA). This enzyme utilizes acyl-phosphate as fatty acyl donor, but not acyl-CoA or acyl-ACP.</text>
</comment>
<evidence type="ECO:0000256" key="4">
    <source>
        <dbReference type="ARBA" id="ARBA00022692"/>
    </source>
</evidence>
<evidence type="ECO:0000256" key="9">
    <source>
        <dbReference type="ARBA" id="ARBA00023264"/>
    </source>
</evidence>
<proteinExistence type="inferred from homology"/>
<name>A0ABT1WKC4_9LACT</name>
<comment type="subcellular location">
    <subcellularLocation>
        <location evidence="10">Cell membrane</location>
        <topology evidence="10">Multi-pass membrane protein</topology>
    </subcellularLocation>
</comment>
<keyword evidence="5 10" id="KW-1133">Transmembrane helix</keyword>
<keyword evidence="8 10" id="KW-0594">Phospholipid biosynthesis</keyword>
<reference evidence="11" key="1">
    <citation type="submission" date="2022-07" db="EMBL/GenBank/DDBJ databases">
        <authorList>
            <person name="Jung M.-Y."/>
            <person name="Lee M."/>
        </authorList>
    </citation>
    <scope>NUCLEOTIDE SEQUENCE</scope>
    <source>
        <strain evidence="11">S8</strain>
    </source>
</reference>
<comment type="catalytic activity">
    <reaction evidence="10">
        <text>an acyl phosphate + sn-glycerol 3-phosphate = a 1-acyl-sn-glycero-3-phosphate + phosphate</text>
        <dbReference type="Rhea" id="RHEA:34075"/>
        <dbReference type="ChEBI" id="CHEBI:43474"/>
        <dbReference type="ChEBI" id="CHEBI:57597"/>
        <dbReference type="ChEBI" id="CHEBI:57970"/>
        <dbReference type="ChEBI" id="CHEBI:59918"/>
        <dbReference type="EC" id="2.3.1.275"/>
    </reaction>
</comment>
<feature type="transmembrane region" description="Helical" evidence="10">
    <location>
        <begin position="152"/>
        <end position="172"/>
    </location>
</feature>
<dbReference type="HAMAP" id="MF_01043">
    <property type="entry name" value="PlsY"/>
    <property type="match status" value="1"/>
</dbReference>
<dbReference type="InterPro" id="IPR003811">
    <property type="entry name" value="G3P_acylTferase_PlsY"/>
</dbReference>
<dbReference type="PANTHER" id="PTHR30309">
    <property type="entry name" value="INNER MEMBRANE PROTEIN YGIH"/>
    <property type="match status" value="1"/>
</dbReference>
<keyword evidence="3 10" id="KW-0808">Transferase</keyword>
<feature type="transmembrane region" description="Helical" evidence="10">
    <location>
        <begin position="77"/>
        <end position="98"/>
    </location>
</feature>
<dbReference type="Proteomes" id="UP001059480">
    <property type="component" value="Unassembled WGS sequence"/>
</dbReference>
<keyword evidence="1 10" id="KW-1003">Cell membrane</keyword>
<protein>
    <recommendedName>
        <fullName evidence="10">Glycerol-3-phosphate acyltransferase</fullName>
    </recommendedName>
    <alternativeName>
        <fullName evidence="10">Acyl-PO4 G3P acyltransferase</fullName>
    </alternativeName>
    <alternativeName>
        <fullName evidence="10">Acyl-phosphate--glycerol-3-phosphate acyltransferase</fullName>
    </alternativeName>
    <alternativeName>
        <fullName evidence="10">G3P acyltransferase</fullName>
        <shortName evidence="10">GPAT</shortName>
        <ecNumber evidence="10">2.3.1.275</ecNumber>
    </alternativeName>
    <alternativeName>
        <fullName evidence="10">Lysophosphatidic acid synthase</fullName>
        <shortName evidence="10">LPA synthase</shortName>
    </alternativeName>
</protein>
<keyword evidence="11" id="KW-0012">Acyltransferase</keyword>
<evidence type="ECO:0000256" key="8">
    <source>
        <dbReference type="ARBA" id="ARBA00023209"/>
    </source>
</evidence>
<comment type="similarity">
    <text evidence="10">Belongs to the PlsY family.</text>
</comment>